<reference evidence="7 8" key="1">
    <citation type="submission" date="2019-05" db="EMBL/GenBank/DDBJ databases">
        <title>Verrucobacter flavum gen. nov., sp. nov. a new member of the family Verrucomicrobiaceae.</title>
        <authorList>
            <person name="Szuroczki S."/>
            <person name="Abbaszade G."/>
            <person name="Szabo A."/>
            <person name="Felfoldi T."/>
            <person name="Schumann P."/>
            <person name="Boka K."/>
            <person name="Keki Z."/>
            <person name="Toumi M."/>
            <person name="Toth E."/>
        </authorList>
    </citation>
    <scope>NUCLEOTIDE SEQUENCE [LARGE SCALE GENOMIC DNA]</scope>
    <source>
        <strain evidence="7 8">MG-N-17</strain>
    </source>
</reference>
<dbReference type="EMBL" id="VAUV01000002">
    <property type="protein sequence ID" value="TLD72484.1"/>
    <property type="molecule type" value="Genomic_DNA"/>
</dbReference>
<comment type="catalytic activity">
    <reaction evidence="4">
        <text>[protein]-peptidylproline (omega=180) = [protein]-peptidylproline (omega=0)</text>
        <dbReference type="Rhea" id="RHEA:16237"/>
        <dbReference type="Rhea" id="RHEA-COMP:10747"/>
        <dbReference type="Rhea" id="RHEA-COMP:10748"/>
        <dbReference type="ChEBI" id="CHEBI:83833"/>
        <dbReference type="ChEBI" id="CHEBI:83834"/>
        <dbReference type="EC" id="5.2.1.8"/>
    </reaction>
</comment>
<dbReference type="Gene3D" id="2.40.100.10">
    <property type="entry name" value="Cyclophilin-like"/>
    <property type="match status" value="1"/>
</dbReference>
<dbReference type="PROSITE" id="PS50072">
    <property type="entry name" value="CSA_PPIASE_2"/>
    <property type="match status" value="1"/>
</dbReference>
<proteinExistence type="inferred from homology"/>
<keyword evidence="3 4" id="KW-0413">Isomerase</keyword>
<evidence type="ECO:0000313" key="8">
    <source>
        <dbReference type="Proteomes" id="UP000306196"/>
    </source>
</evidence>
<feature type="region of interest" description="Disordered" evidence="5">
    <location>
        <begin position="1"/>
        <end position="21"/>
    </location>
</feature>
<dbReference type="PANTHER" id="PTHR43246">
    <property type="entry name" value="PEPTIDYL-PROLYL CIS-TRANS ISOMERASE CYP38, CHLOROPLASTIC"/>
    <property type="match status" value="1"/>
</dbReference>
<dbReference type="AlphaFoldDB" id="A0A5R8KJJ2"/>
<evidence type="ECO:0000256" key="1">
    <source>
        <dbReference type="ARBA" id="ARBA00007365"/>
    </source>
</evidence>
<dbReference type="OrthoDB" id="9807797at2"/>
<dbReference type="SUPFAM" id="SSF50891">
    <property type="entry name" value="Cyclophilin-like"/>
    <property type="match status" value="1"/>
</dbReference>
<dbReference type="Pfam" id="PF00160">
    <property type="entry name" value="Pro_isomerase"/>
    <property type="match status" value="1"/>
</dbReference>
<dbReference type="InterPro" id="IPR029000">
    <property type="entry name" value="Cyclophilin-like_dom_sf"/>
</dbReference>
<dbReference type="PROSITE" id="PS00170">
    <property type="entry name" value="CSA_PPIASE_1"/>
    <property type="match status" value="1"/>
</dbReference>
<protein>
    <recommendedName>
        <fullName evidence="4">Peptidyl-prolyl cis-trans isomerase</fullName>
        <shortName evidence="4">PPIase</shortName>
        <ecNumber evidence="4">5.2.1.8</ecNumber>
    </recommendedName>
</protein>
<comment type="caution">
    <text evidence="7">The sequence shown here is derived from an EMBL/GenBank/DDBJ whole genome shotgun (WGS) entry which is preliminary data.</text>
</comment>
<dbReference type="PRINTS" id="PR00153">
    <property type="entry name" value="CSAPPISMRASE"/>
</dbReference>
<keyword evidence="8" id="KW-1185">Reference proteome</keyword>
<sequence>MAQEPTPETKPEEPKTDTTTQPVKGIVKAIIETSKGNLELELDAEKAPLSVQNFVNYVNKGHYNGTIFHRVIPGFMIQGGGFTPDMQQKPTDKPIQCESKNGLKNAKGTIAMARTNDPHSATTQFFINVKDNASLDFPSFDGWGYAVFGKVTKGIEVTDAIVASPTTSKGPHSDVPAEAITITKVSIVE</sequence>
<evidence type="ECO:0000256" key="2">
    <source>
        <dbReference type="ARBA" id="ARBA00023110"/>
    </source>
</evidence>
<dbReference type="InterPro" id="IPR002130">
    <property type="entry name" value="Cyclophilin-type_PPIase_dom"/>
</dbReference>
<dbReference type="CDD" id="cd01920">
    <property type="entry name" value="cyclophilin_EcCYP_like"/>
    <property type="match status" value="1"/>
</dbReference>
<dbReference type="GO" id="GO:0003755">
    <property type="term" value="F:peptidyl-prolyl cis-trans isomerase activity"/>
    <property type="evidence" value="ECO:0007669"/>
    <property type="project" value="UniProtKB-UniRule"/>
</dbReference>
<comment type="similarity">
    <text evidence="1 4">Belongs to the cyclophilin-type PPIase family.</text>
</comment>
<keyword evidence="2 4" id="KW-0697">Rotamase</keyword>
<name>A0A5R8KJJ2_9BACT</name>
<evidence type="ECO:0000256" key="4">
    <source>
        <dbReference type="RuleBase" id="RU363019"/>
    </source>
</evidence>
<dbReference type="InterPro" id="IPR020892">
    <property type="entry name" value="Cyclophilin-type_PPIase_CS"/>
</dbReference>
<evidence type="ECO:0000256" key="3">
    <source>
        <dbReference type="ARBA" id="ARBA00023235"/>
    </source>
</evidence>
<dbReference type="EC" id="5.2.1.8" evidence="4"/>
<accession>A0A5R8KJJ2</accession>
<gene>
    <name evidence="7" type="ORF">FEM03_02245</name>
</gene>
<organism evidence="7 8">
    <name type="scientific">Phragmitibacter flavus</name>
    <dbReference type="NCBI Taxonomy" id="2576071"/>
    <lineage>
        <taxon>Bacteria</taxon>
        <taxon>Pseudomonadati</taxon>
        <taxon>Verrucomicrobiota</taxon>
        <taxon>Verrucomicrobiia</taxon>
        <taxon>Verrucomicrobiales</taxon>
        <taxon>Verrucomicrobiaceae</taxon>
        <taxon>Phragmitibacter</taxon>
    </lineage>
</organism>
<evidence type="ECO:0000256" key="5">
    <source>
        <dbReference type="SAM" id="MobiDB-lite"/>
    </source>
</evidence>
<evidence type="ECO:0000259" key="6">
    <source>
        <dbReference type="PROSITE" id="PS50072"/>
    </source>
</evidence>
<dbReference type="InterPro" id="IPR044665">
    <property type="entry name" value="E_coli_cyclophilin_A-like"/>
</dbReference>
<feature type="compositionally biased region" description="Basic and acidic residues" evidence="5">
    <location>
        <begin position="7"/>
        <end position="16"/>
    </location>
</feature>
<comment type="function">
    <text evidence="4">PPIases accelerate the folding of proteins. It catalyzes the cis-trans isomerization of proline imidic peptide bonds in oligopeptides.</text>
</comment>
<feature type="domain" description="PPIase cyclophilin-type" evidence="6">
    <location>
        <begin position="36"/>
        <end position="187"/>
    </location>
</feature>
<evidence type="ECO:0000313" key="7">
    <source>
        <dbReference type="EMBL" id="TLD72484.1"/>
    </source>
</evidence>
<dbReference type="Proteomes" id="UP000306196">
    <property type="component" value="Unassembled WGS sequence"/>
</dbReference>
<dbReference type="GO" id="GO:0006457">
    <property type="term" value="P:protein folding"/>
    <property type="evidence" value="ECO:0007669"/>
    <property type="project" value="InterPro"/>
</dbReference>